<organism evidence="3 4">
    <name type="scientific">Neofusicoccum ribis</name>
    <dbReference type="NCBI Taxonomy" id="45134"/>
    <lineage>
        <taxon>Eukaryota</taxon>
        <taxon>Fungi</taxon>
        <taxon>Dikarya</taxon>
        <taxon>Ascomycota</taxon>
        <taxon>Pezizomycotina</taxon>
        <taxon>Dothideomycetes</taxon>
        <taxon>Dothideomycetes incertae sedis</taxon>
        <taxon>Botryosphaeriales</taxon>
        <taxon>Botryosphaeriaceae</taxon>
        <taxon>Neofusicoccum</taxon>
    </lineage>
</organism>
<evidence type="ECO:0008006" key="5">
    <source>
        <dbReference type="Google" id="ProtNLM"/>
    </source>
</evidence>
<reference evidence="3 4" key="1">
    <citation type="submission" date="2024-02" db="EMBL/GenBank/DDBJ databases">
        <title>De novo assembly and annotation of 12 fungi associated with fruit tree decline syndrome in Ontario, Canada.</title>
        <authorList>
            <person name="Sulman M."/>
            <person name="Ellouze W."/>
            <person name="Ilyukhin E."/>
        </authorList>
    </citation>
    <scope>NUCLEOTIDE SEQUENCE [LARGE SCALE GENOMIC DNA]</scope>
    <source>
        <strain evidence="3 4">M1-105</strain>
    </source>
</reference>
<dbReference type="SMART" id="SM00165">
    <property type="entry name" value="UBA"/>
    <property type="match status" value="1"/>
</dbReference>
<dbReference type="Pfam" id="PF00627">
    <property type="entry name" value="UBA"/>
    <property type="match status" value="1"/>
</dbReference>
<dbReference type="SUPFAM" id="SSF51445">
    <property type="entry name" value="(Trans)glycosidases"/>
    <property type="match status" value="1"/>
</dbReference>
<dbReference type="SUPFAM" id="SSF46934">
    <property type="entry name" value="UBA-like"/>
    <property type="match status" value="1"/>
</dbReference>
<dbReference type="Gene3D" id="1.10.8.10">
    <property type="entry name" value="DNA helicase RuvA subunit, C-terminal domain"/>
    <property type="match status" value="1"/>
</dbReference>
<dbReference type="InterPro" id="IPR001223">
    <property type="entry name" value="Glyco_hydro18_cat"/>
</dbReference>
<feature type="domain" description="UBA" evidence="1">
    <location>
        <begin position="389"/>
        <end position="435"/>
    </location>
</feature>
<proteinExistence type="predicted"/>
<protein>
    <recommendedName>
        <fullName evidence="5">Chitinase</fullName>
    </recommendedName>
</protein>
<dbReference type="EMBL" id="JAJVDC020000033">
    <property type="protein sequence ID" value="KAL1632148.1"/>
    <property type="molecule type" value="Genomic_DNA"/>
</dbReference>
<dbReference type="InterPro" id="IPR017853">
    <property type="entry name" value="GH"/>
</dbReference>
<dbReference type="PROSITE" id="PS50030">
    <property type="entry name" value="UBA"/>
    <property type="match status" value="1"/>
</dbReference>
<name>A0ABR3SYP1_9PEZI</name>
<feature type="domain" description="GH18" evidence="2">
    <location>
        <begin position="30"/>
        <end position="348"/>
    </location>
</feature>
<dbReference type="Pfam" id="PF00704">
    <property type="entry name" value="Glyco_hydro_18"/>
    <property type="match status" value="1"/>
</dbReference>
<dbReference type="InterPro" id="IPR050542">
    <property type="entry name" value="Glycosyl_Hydrlase18_Chitinase"/>
</dbReference>
<gene>
    <name evidence="3" type="ORF">SLS56_003882</name>
</gene>
<evidence type="ECO:0000313" key="3">
    <source>
        <dbReference type="EMBL" id="KAL1632148.1"/>
    </source>
</evidence>
<dbReference type="Gene3D" id="3.20.20.80">
    <property type="entry name" value="Glycosidases"/>
    <property type="match status" value="1"/>
</dbReference>
<dbReference type="InterPro" id="IPR009060">
    <property type="entry name" value="UBA-like_sf"/>
</dbReference>
<evidence type="ECO:0000259" key="2">
    <source>
        <dbReference type="PROSITE" id="PS51910"/>
    </source>
</evidence>
<dbReference type="CDD" id="cd14309">
    <property type="entry name" value="UBA_scDdi1_like"/>
    <property type="match status" value="1"/>
</dbReference>
<evidence type="ECO:0000259" key="1">
    <source>
        <dbReference type="PROSITE" id="PS50030"/>
    </source>
</evidence>
<sequence>MPPPPPPQQQQQEPADDQTALLPHATHPLPRFVLYAQTHHKPGPAPQEPVSLLPLLTKNTGVTHVIIAAIHLNEGPGNITLNDDPPDSPKFDTLWGEVAWLKGAGVKVMGMLGGAAKGSYWRLQGSAEEFEAYYTPLASLIRRHALDGLDLDVEEQIELPTLLRLLTRLRADFGPSFLTTLAPVATALVPDLRFPPDTYIPTDPATGSPTAPPMTIPKSLPHLSGFSHFALEAGHGSLVSWYNVQFYNGWGDARETRLYDAIVAAGWPPAKVVLGVLTNARNGGSGYVAPPLLEDVLRVCRARFPASSGGAGEHRPRCFGGVMAWEYFNAGANDGEADTAAAEALPHASRPWEWALRVGRVVRAALPPGGGVDAGRGVERTAPGAQMPVLPETQVPWPAAVDQLVELGFGRQHAIAALNATDGNVEMAAGLLFEQ</sequence>
<comment type="caution">
    <text evidence="3">The sequence shown here is derived from an EMBL/GenBank/DDBJ whole genome shotgun (WGS) entry which is preliminary data.</text>
</comment>
<keyword evidence="4" id="KW-1185">Reference proteome</keyword>
<evidence type="ECO:0000313" key="4">
    <source>
        <dbReference type="Proteomes" id="UP001521116"/>
    </source>
</evidence>
<dbReference type="PROSITE" id="PS51910">
    <property type="entry name" value="GH18_2"/>
    <property type="match status" value="1"/>
</dbReference>
<dbReference type="PANTHER" id="PTHR45708">
    <property type="entry name" value="ENDOCHITINASE"/>
    <property type="match status" value="1"/>
</dbReference>
<accession>A0ABR3SYP1</accession>
<dbReference type="PANTHER" id="PTHR45708:SF60">
    <property type="entry name" value="III CHITINASE, PUTATIVE (AFU_ORTHOLOGUE AFUA_5G03850)-RELATED"/>
    <property type="match status" value="1"/>
</dbReference>
<dbReference type="Proteomes" id="UP001521116">
    <property type="component" value="Unassembled WGS sequence"/>
</dbReference>
<dbReference type="InterPro" id="IPR015940">
    <property type="entry name" value="UBA"/>
</dbReference>